<dbReference type="GO" id="GO:0004984">
    <property type="term" value="F:olfactory receptor activity"/>
    <property type="evidence" value="ECO:0007669"/>
    <property type="project" value="InterPro"/>
</dbReference>
<accession>A0A834NST5</accession>
<evidence type="ECO:0000256" key="8">
    <source>
        <dbReference type="ARBA" id="ARBA00023170"/>
    </source>
</evidence>
<dbReference type="Pfam" id="PF02949">
    <property type="entry name" value="7tm_6"/>
    <property type="match status" value="1"/>
</dbReference>
<dbReference type="GO" id="GO:0005886">
    <property type="term" value="C:plasma membrane"/>
    <property type="evidence" value="ECO:0007669"/>
    <property type="project" value="UniProtKB-SubCell"/>
</dbReference>
<evidence type="ECO:0000256" key="2">
    <source>
        <dbReference type="ARBA" id="ARBA00022475"/>
    </source>
</evidence>
<evidence type="ECO:0000256" key="1">
    <source>
        <dbReference type="ARBA" id="ARBA00004651"/>
    </source>
</evidence>
<keyword evidence="5 10" id="KW-0552">Olfaction</keyword>
<comment type="caution">
    <text evidence="11">The sequence shown here is derived from an EMBL/GenBank/DDBJ whole genome shotgun (WGS) entry which is preliminary data.</text>
</comment>
<dbReference type="AlphaFoldDB" id="A0A834NST5"/>
<dbReference type="GO" id="GO:0007165">
    <property type="term" value="P:signal transduction"/>
    <property type="evidence" value="ECO:0007669"/>
    <property type="project" value="UniProtKB-KW"/>
</dbReference>
<feature type="transmembrane region" description="Helical" evidence="10">
    <location>
        <begin position="101"/>
        <end position="123"/>
    </location>
</feature>
<dbReference type="EMBL" id="JACSDZ010000001">
    <property type="protein sequence ID" value="KAF7417356.1"/>
    <property type="molecule type" value="Genomic_DNA"/>
</dbReference>
<evidence type="ECO:0000256" key="4">
    <source>
        <dbReference type="ARBA" id="ARBA00022692"/>
    </source>
</evidence>
<dbReference type="PANTHER" id="PTHR21137">
    <property type="entry name" value="ODORANT RECEPTOR"/>
    <property type="match status" value="1"/>
</dbReference>
<comment type="similarity">
    <text evidence="10">Belongs to the insect chemoreceptor superfamily. Heteromeric odorant receptor channel (TC 1.A.69) family.</text>
</comment>
<keyword evidence="6 10" id="KW-1133">Transmembrane helix</keyword>
<feature type="transmembrane region" description="Helical" evidence="10">
    <location>
        <begin position="157"/>
        <end position="176"/>
    </location>
</feature>
<evidence type="ECO:0000256" key="3">
    <source>
        <dbReference type="ARBA" id="ARBA00022606"/>
    </source>
</evidence>
<comment type="caution">
    <text evidence="10">Lacks conserved residue(s) required for the propagation of feature annotation.</text>
</comment>
<evidence type="ECO:0000256" key="9">
    <source>
        <dbReference type="ARBA" id="ARBA00023224"/>
    </source>
</evidence>
<gene>
    <name evidence="11" type="ORF">HZH68_000009</name>
</gene>
<protein>
    <recommendedName>
        <fullName evidence="10">Odorant receptor</fullName>
    </recommendedName>
</protein>
<sequence length="370" mass="42000">MMKKSFAYFRVFFALTAVSSVLVPEILAIIMNWGDIEVLTGVGCVSTTVGQLLFKMIYLLLRRKISLKLYEDIRKCWYMSNDTNDRKCYEYLAGKARTLTLCFFFCGLCNVITFTITAVIIAIKEGRSKGNQTEMNYHMPFEVWYGPNALQSPSFEIAFLCQILASVICCAGITGLDATMMTLILHICGQFKLIQAWFRSIGRNVGQALIKDNAISVKLKCQIEKSIEHHRRMIIVVKEANDLISPIIFIQLLTSGLEICLSGYAVIYGASGIDLIKFISYLSSMMVQLLIWCWPAELLIQESIKIADSIYFDIPWYNLPTSYRKDLCLVIIRAQEYCSIKAAIFKVLSLQTLTKVFNTAASYFTLLKEM</sequence>
<evidence type="ECO:0000313" key="11">
    <source>
        <dbReference type="EMBL" id="KAF7417356.1"/>
    </source>
</evidence>
<evidence type="ECO:0000256" key="6">
    <source>
        <dbReference type="ARBA" id="ARBA00022989"/>
    </source>
</evidence>
<keyword evidence="8 10" id="KW-0675">Receptor</keyword>
<keyword evidence="2" id="KW-1003">Cell membrane</keyword>
<keyword evidence="12" id="KW-1185">Reference proteome</keyword>
<keyword evidence="3 10" id="KW-0716">Sensory transduction</keyword>
<dbReference type="InterPro" id="IPR004117">
    <property type="entry name" value="7tm6_olfct_rcpt"/>
</dbReference>
<proteinExistence type="inferred from homology"/>
<feature type="transmembrane region" description="Helical" evidence="10">
    <location>
        <begin position="279"/>
        <end position="300"/>
    </location>
</feature>
<evidence type="ECO:0000256" key="5">
    <source>
        <dbReference type="ARBA" id="ARBA00022725"/>
    </source>
</evidence>
<dbReference type="Proteomes" id="UP000617340">
    <property type="component" value="Unassembled WGS sequence"/>
</dbReference>
<keyword evidence="7 10" id="KW-0472">Membrane</keyword>
<evidence type="ECO:0000256" key="7">
    <source>
        <dbReference type="ARBA" id="ARBA00023136"/>
    </source>
</evidence>
<feature type="transmembrane region" description="Helical" evidence="10">
    <location>
        <begin position="243"/>
        <end position="267"/>
    </location>
</feature>
<feature type="transmembrane region" description="Helical" evidence="10">
    <location>
        <begin position="38"/>
        <end position="61"/>
    </location>
</feature>
<evidence type="ECO:0000256" key="10">
    <source>
        <dbReference type="RuleBase" id="RU351113"/>
    </source>
</evidence>
<keyword evidence="9 10" id="KW-0807">Transducer</keyword>
<name>A0A834NST5_VESGE</name>
<organism evidence="11 12">
    <name type="scientific">Vespula germanica</name>
    <name type="common">German yellow jacket</name>
    <name type="synonym">Paravespula germanica</name>
    <dbReference type="NCBI Taxonomy" id="30212"/>
    <lineage>
        <taxon>Eukaryota</taxon>
        <taxon>Metazoa</taxon>
        <taxon>Ecdysozoa</taxon>
        <taxon>Arthropoda</taxon>
        <taxon>Hexapoda</taxon>
        <taxon>Insecta</taxon>
        <taxon>Pterygota</taxon>
        <taxon>Neoptera</taxon>
        <taxon>Endopterygota</taxon>
        <taxon>Hymenoptera</taxon>
        <taxon>Apocrita</taxon>
        <taxon>Aculeata</taxon>
        <taxon>Vespoidea</taxon>
        <taxon>Vespidae</taxon>
        <taxon>Vespinae</taxon>
        <taxon>Vespula</taxon>
    </lineage>
</organism>
<dbReference type="GO" id="GO:0005549">
    <property type="term" value="F:odorant binding"/>
    <property type="evidence" value="ECO:0007669"/>
    <property type="project" value="InterPro"/>
</dbReference>
<keyword evidence="4 10" id="KW-0812">Transmembrane</keyword>
<reference evidence="11" key="1">
    <citation type="journal article" date="2020" name="G3 (Bethesda)">
        <title>High-Quality Assemblies for Three Invasive Social Wasps from the &lt;i&gt;Vespula&lt;/i&gt; Genus.</title>
        <authorList>
            <person name="Harrop T.W.R."/>
            <person name="Guhlin J."/>
            <person name="McLaughlin G.M."/>
            <person name="Permina E."/>
            <person name="Stockwell P."/>
            <person name="Gilligan J."/>
            <person name="Le Lec M.F."/>
            <person name="Gruber M.A.M."/>
            <person name="Quinn O."/>
            <person name="Lovegrove M."/>
            <person name="Duncan E.J."/>
            <person name="Remnant E.J."/>
            <person name="Van Eeckhoven J."/>
            <person name="Graham B."/>
            <person name="Knapp R.A."/>
            <person name="Langford K.W."/>
            <person name="Kronenberg Z."/>
            <person name="Press M.O."/>
            <person name="Eacker S.M."/>
            <person name="Wilson-Rankin E.E."/>
            <person name="Purcell J."/>
            <person name="Lester P.J."/>
            <person name="Dearden P.K."/>
        </authorList>
    </citation>
    <scope>NUCLEOTIDE SEQUENCE</scope>
    <source>
        <strain evidence="11">Linc-1</strain>
    </source>
</reference>
<evidence type="ECO:0000313" key="12">
    <source>
        <dbReference type="Proteomes" id="UP000617340"/>
    </source>
</evidence>
<comment type="subcellular location">
    <subcellularLocation>
        <location evidence="1 10">Cell membrane</location>
        <topology evidence="1 10">Multi-pass membrane protein</topology>
    </subcellularLocation>
</comment>
<dbReference type="PANTHER" id="PTHR21137:SF35">
    <property type="entry name" value="ODORANT RECEPTOR 19A-RELATED"/>
    <property type="match status" value="1"/>
</dbReference>